<accession>A0A0A9BFS5</accession>
<evidence type="ECO:0000313" key="1">
    <source>
        <dbReference type="EMBL" id="JAD62844.1"/>
    </source>
</evidence>
<reference evidence="1" key="2">
    <citation type="journal article" date="2015" name="Data Brief">
        <title>Shoot transcriptome of the giant reed, Arundo donax.</title>
        <authorList>
            <person name="Barrero R.A."/>
            <person name="Guerrero F.D."/>
            <person name="Moolhuijzen P."/>
            <person name="Goolsby J.A."/>
            <person name="Tidwell J."/>
            <person name="Bellgard S.E."/>
            <person name="Bellgard M.I."/>
        </authorList>
    </citation>
    <scope>NUCLEOTIDE SEQUENCE</scope>
    <source>
        <tissue evidence="1">Shoot tissue taken approximately 20 cm above the soil surface</tissue>
    </source>
</reference>
<dbReference type="AlphaFoldDB" id="A0A0A9BFS5"/>
<protein>
    <submittedName>
        <fullName evidence="1">Uncharacterized protein</fullName>
    </submittedName>
</protein>
<proteinExistence type="predicted"/>
<reference evidence="1" key="1">
    <citation type="submission" date="2014-09" db="EMBL/GenBank/DDBJ databases">
        <authorList>
            <person name="Magalhaes I.L.F."/>
            <person name="Oliveira U."/>
            <person name="Santos F.R."/>
            <person name="Vidigal T.H.D.A."/>
            <person name="Brescovit A.D."/>
            <person name="Santos A.J."/>
        </authorList>
    </citation>
    <scope>NUCLEOTIDE SEQUENCE</scope>
    <source>
        <tissue evidence="1">Shoot tissue taken approximately 20 cm above the soil surface</tissue>
    </source>
</reference>
<name>A0A0A9BFS5_ARUDO</name>
<organism evidence="1">
    <name type="scientific">Arundo donax</name>
    <name type="common">Giant reed</name>
    <name type="synonym">Donax arundinaceus</name>
    <dbReference type="NCBI Taxonomy" id="35708"/>
    <lineage>
        <taxon>Eukaryota</taxon>
        <taxon>Viridiplantae</taxon>
        <taxon>Streptophyta</taxon>
        <taxon>Embryophyta</taxon>
        <taxon>Tracheophyta</taxon>
        <taxon>Spermatophyta</taxon>
        <taxon>Magnoliopsida</taxon>
        <taxon>Liliopsida</taxon>
        <taxon>Poales</taxon>
        <taxon>Poaceae</taxon>
        <taxon>PACMAD clade</taxon>
        <taxon>Arundinoideae</taxon>
        <taxon>Arundineae</taxon>
        <taxon>Arundo</taxon>
    </lineage>
</organism>
<dbReference type="EMBL" id="GBRH01235051">
    <property type="protein sequence ID" value="JAD62844.1"/>
    <property type="molecule type" value="Transcribed_RNA"/>
</dbReference>
<sequence>MFMLHAYMVYMRCLLFTFKCMFLVLVYIAIWFIYKCHLVKSGNKIMRIFPIIQKLIAFILFSNGWCFGCNEI</sequence>